<dbReference type="Proteomes" id="UP001497680">
    <property type="component" value="Unassembled WGS sequence"/>
</dbReference>
<keyword evidence="2" id="KW-1185">Reference proteome</keyword>
<dbReference type="EMBL" id="MU394284">
    <property type="protein sequence ID" value="KAI6092058.1"/>
    <property type="molecule type" value="Genomic_DNA"/>
</dbReference>
<evidence type="ECO:0000313" key="2">
    <source>
        <dbReference type="Proteomes" id="UP001497680"/>
    </source>
</evidence>
<evidence type="ECO:0000313" key="1">
    <source>
        <dbReference type="EMBL" id="KAI6092058.1"/>
    </source>
</evidence>
<protein>
    <submittedName>
        <fullName evidence="1">Uncharacterized protein</fullName>
    </submittedName>
</protein>
<organism evidence="1 2">
    <name type="scientific">Hypoxylon rubiginosum</name>
    <dbReference type="NCBI Taxonomy" id="110542"/>
    <lineage>
        <taxon>Eukaryota</taxon>
        <taxon>Fungi</taxon>
        <taxon>Dikarya</taxon>
        <taxon>Ascomycota</taxon>
        <taxon>Pezizomycotina</taxon>
        <taxon>Sordariomycetes</taxon>
        <taxon>Xylariomycetidae</taxon>
        <taxon>Xylariales</taxon>
        <taxon>Hypoxylaceae</taxon>
        <taxon>Hypoxylon</taxon>
    </lineage>
</organism>
<proteinExistence type="predicted"/>
<name>A0ACC0DHP3_9PEZI</name>
<accession>A0ACC0DHP3</accession>
<sequence>MNGSSESYIDPEQLFQLPRDPMIQSPTLDCSADLYSRHPQLPMESLDDPLKCYTMGNPASSDFSQSSLADSGYGTGSEIPNYYELPTDFDCQGTCRTASDDSTLVQEPQFERINDLVLSPDEEKPIPTYNRRSSRASNRATSDESGVDKRERNRMAASKCRKKQKVANDELQKKERIMNQQHSCLVARRASLESEMICLKNELLRHGTCNNEPISDYLNLSAKKFVQGCDGRTERSETARRG</sequence>
<gene>
    <name evidence="1" type="ORF">F4821DRAFT_156064</name>
</gene>
<comment type="caution">
    <text evidence="1">The sequence shown here is derived from an EMBL/GenBank/DDBJ whole genome shotgun (WGS) entry which is preliminary data.</text>
</comment>
<reference evidence="1 2" key="1">
    <citation type="journal article" date="2022" name="New Phytol.">
        <title>Ecological generalism drives hyperdiversity of secondary metabolite gene clusters in xylarialean endophytes.</title>
        <authorList>
            <person name="Franco M.E.E."/>
            <person name="Wisecaver J.H."/>
            <person name="Arnold A.E."/>
            <person name="Ju Y.M."/>
            <person name="Slot J.C."/>
            <person name="Ahrendt S."/>
            <person name="Moore L.P."/>
            <person name="Eastman K.E."/>
            <person name="Scott K."/>
            <person name="Konkel Z."/>
            <person name="Mondo S.J."/>
            <person name="Kuo A."/>
            <person name="Hayes R.D."/>
            <person name="Haridas S."/>
            <person name="Andreopoulos B."/>
            <person name="Riley R."/>
            <person name="LaButti K."/>
            <person name="Pangilinan J."/>
            <person name="Lipzen A."/>
            <person name="Amirebrahimi M."/>
            <person name="Yan J."/>
            <person name="Adam C."/>
            <person name="Keymanesh K."/>
            <person name="Ng V."/>
            <person name="Louie K."/>
            <person name="Northen T."/>
            <person name="Drula E."/>
            <person name="Henrissat B."/>
            <person name="Hsieh H.M."/>
            <person name="Youens-Clark K."/>
            <person name="Lutzoni F."/>
            <person name="Miadlikowska J."/>
            <person name="Eastwood D.C."/>
            <person name="Hamelin R.C."/>
            <person name="Grigoriev I.V."/>
            <person name="U'Ren J.M."/>
        </authorList>
    </citation>
    <scope>NUCLEOTIDE SEQUENCE [LARGE SCALE GENOMIC DNA]</scope>
    <source>
        <strain evidence="1 2">ER1909</strain>
    </source>
</reference>